<organism evidence="3 4">
    <name type="scientific">Sphagnum troendelagicum</name>
    <dbReference type="NCBI Taxonomy" id="128251"/>
    <lineage>
        <taxon>Eukaryota</taxon>
        <taxon>Viridiplantae</taxon>
        <taxon>Streptophyta</taxon>
        <taxon>Embryophyta</taxon>
        <taxon>Bryophyta</taxon>
        <taxon>Sphagnophytina</taxon>
        <taxon>Sphagnopsida</taxon>
        <taxon>Sphagnales</taxon>
        <taxon>Sphagnaceae</taxon>
        <taxon>Sphagnum</taxon>
    </lineage>
</organism>
<evidence type="ECO:0000313" key="3">
    <source>
        <dbReference type="EMBL" id="CAK9222787.1"/>
    </source>
</evidence>
<keyword evidence="1" id="KW-0175">Coiled coil</keyword>
<keyword evidence="4" id="KW-1185">Reference proteome</keyword>
<evidence type="ECO:0000256" key="2">
    <source>
        <dbReference type="SAM" id="MobiDB-lite"/>
    </source>
</evidence>
<reference evidence="3" key="1">
    <citation type="submission" date="2024-02" db="EMBL/GenBank/DDBJ databases">
        <authorList>
            <consortium name="ELIXIR-Norway"/>
            <consortium name="Elixir Norway"/>
        </authorList>
    </citation>
    <scope>NUCLEOTIDE SEQUENCE</scope>
</reference>
<evidence type="ECO:0000313" key="4">
    <source>
        <dbReference type="Proteomes" id="UP001497512"/>
    </source>
</evidence>
<feature type="region of interest" description="Disordered" evidence="2">
    <location>
        <begin position="212"/>
        <end position="278"/>
    </location>
</feature>
<feature type="coiled-coil region" evidence="1">
    <location>
        <begin position="115"/>
        <end position="156"/>
    </location>
</feature>
<protein>
    <submittedName>
        <fullName evidence="3">Uncharacterized protein</fullName>
    </submittedName>
</protein>
<dbReference type="Proteomes" id="UP001497512">
    <property type="component" value="Chromosome 4"/>
</dbReference>
<dbReference type="EMBL" id="OZ019896">
    <property type="protein sequence ID" value="CAK9222787.1"/>
    <property type="molecule type" value="Genomic_DNA"/>
</dbReference>
<accession>A0ABP0UIU5</accession>
<feature type="compositionally biased region" description="Basic residues" evidence="2">
    <location>
        <begin position="265"/>
        <end position="278"/>
    </location>
</feature>
<name>A0ABP0UIU5_9BRYO</name>
<gene>
    <name evidence="3" type="ORF">CSSPTR1EN2_LOCUS16406</name>
</gene>
<sequence>MERKQEEHLQQAMQEMEMKLAKKSSLVKSYELALKATAQQLDQLADISERRLRIKDAADRGLANPARLDPDSSKKCNNFRSSDVTATGGGELLCRVLEHEITHLEETERQLMIRNNCLEGALSAREQRIAELEELVRRKEREIEDNRSIVDAKERRIQKLRLKLSASCSTRPQEVSSDHVNCLVEEHQGSEIPKQAVASAAASAFSALAMHVQSEDRGSERNNNNTFFAPRPGDHKSASPAASSPLKESMRHAYEEAQAALQQNHPHRRRPTNKQCKR</sequence>
<evidence type="ECO:0000256" key="1">
    <source>
        <dbReference type="SAM" id="Coils"/>
    </source>
</evidence>
<proteinExistence type="predicted"/>